<dbReference type="Proteomes" id="UP000199200">
    <property type="component" value="Unassembled WGS sequence"/>
</dbReference>
<dbReference type="GO" id="GO:0008324">
    <property type="term" value="F:monoatomic cation transmembrane transporter activity"/>
    <property type="evidence" value="ECO:0007669"/>
    <property type="project" value="InterPro"/>
</dbReference>
<evidence type="ECO:0000256" key="7">
    <source>
        <dbReference type="SAM" id="Phobius"/>
    </source>
</evidence>
<evidence type="ECO:0000256" key="5">
    <source>
        <dbReference type="ARBA" id="ARBA00022989"/>
    </source>
</evidence>
<evidence type="ECO:0000256" key="2">
    <source>
        <dbReference type="ARBA" id="ARBA00008114"/>
    </source>
</evidence>
<evidence type="ECO:0000259" key="8">
    <source>
        <dbReference type="Pfam" id="PF01545"/>
    </source>
</evidence>
<dbReference type="InterPro" id="IPR027469">
    <property type="entry name" value="Cation_efflux_TMD_sf"/>
</dbReference>
<sequence length="305" mass="33069">MATELYANLKKGERGAWLSIAVYLVLSAIKFITGIAGSSGALKADALNNTTDVIASIAVLIGLRISQKPPDRNHRYGHLRAETIASLIASFIMAVVGIQILIEAITVIYNGSADQPSVITGIVALASSIVMYTVYLYNARLSKKIESSALHAAAQDNRADALVSFGVAAGIGGAIFGFPIIDTITALIIAIIVLVAAGSIFKEAVYMLTDGFDEDEGEMLKQLTESVPGVHQLRDLKGRRHGNMTLVDLTITVDPLLNVIESHKITEEIDDRMRKAKPYIKVFIHIEPGWERGAEESRCRRRLLD</sequence>
<dbReference type="SUPFAM" id="SSF161111">
    <property type="entry name" value="Cation efflux protein transmembrane domain-like"/>
    <property type="match status" value="1"/>
</dbReference>
<reference evidence="11" key="1">
    <citation type="submission" date="2016-10" db="EMBL/GenBank/DDBJ databases">
        <authorList>
            <person name="Varghese N."/>
            <person name="Submissions S."/>
        </authorList>
    </citation>
    <scope>NUCLEOTIDE SEQUENCE [LARGE SCALE GENOMIC DNA]</scope>
    <source>
        <strain evidence="11">CGMCC 1.6763</strain>
    </source>
</reference>
<dbReference type="SUPFAM" id="SSF160240">
    <property type="entry name" value="Cation efflux protein cytoplasmic domain-like"/>
    <property type="match status" value="1"/>
</dbReference>
<gene>
    <name evidence="10" type="ORF">SAMN04488127_0777</name>
</gene>
<dbReference type="STRING" id="426757.SAMN04488127_0777"/>
<dbReference type="OrthoDB" id="9806522at2"/>
<dbReference type="InterPro" id="IPR050291">
    <property type="entry name" value="CDF_Transporter"/>
</dbReference>
<dbReference type="EMBL" id="FNZF01000001">
    <property type="protein sequence ID" value="SEI91426.1"/>
    <property type="molecule type" value="Genomic_DNA"/>
</dbReference>
<dbReference type="RefSeq" id="WP_092050100.1">
    <property type="nucleotide sequence ID" value="NZ_FNZF01000001.1"/>
</dbReference>
<name>A0A1H6UI92_9BACL</name>
<accession>A0A1H6UI92</accession>
<comment type="similarity">
    <text evidence="2">Belongs to the cation diffusion facilitator (CDF) transporter (TC 2.A.4) family.</text>
</comment>
<dbReference type="FunFam" id="1.20.1510.10:FF:000006">
    <property type="entry name" value="Divalent cation efflux transporter"/>
    <property type="match status" value="1"/>
</dbReference>
<keyword evidence="6 7" id="KW-0472">Membrane</keyword>
<dbReference type="InterPro" id="IPR058533">
    <property type="entry name" value="Cation_efflux_TM"/>
</dbReference>
<keyword evidence="4 7" id="KW-0812">Transmembrane</keyword>
<dbReference type="InterPro" id="IPR036837">
    <property type="entry name" value="Cation_efflux_CTD_sf"/>
</dbReference>
<feature type="transmembrane region" description="Helical" evidence="7">
    <location>
        <begin position="115"/>
        <end position="138"/>
    </location>
</feature>
<keyword evidence="5 7" id="KW-1133">Transmembrane helix</keyword>
<dbReference type="Pfam" id="PF01545">
    <property type="entry name" value="Cation_efflux"/>
    <property type="match status" value="1"/>
</dbReference>
<dbReference type="Pfam" id="PF16916">
    <property type="entry name" value="ZT_dimer"/>
    <property type="match status" value="1"/>
</dbReference>
<dbReference type="Gene3D" id="1.20.1510.10">
    <property type="entry name" value="Cation efflux protein transmembrane domain"/>
    <property type="match status" value="1"/>
</dbReference>
<keyword evidence="3" id="KW-0813">Transport</keyword>
<dbReference type="GO" id="GO:0016020">
    <property type="term" value="C:membrane"/>
    <property type="evidence" value="ECO:0007669"/>
    <property type="project" value="UniProtKB-SubCell"/>
</dbReference>
<evidence type="ECO:0000259" key="9">
    <source>
        <dbReference type="Pfam" id="PF16916"/>
    </source>
</evidence>
<keyword evidence="11" id="KW-1185">Reference proteome</keyword>
<evidence type="ECO:0000256" key="1">
    <source>
        <dbReference type="ARBA" id="ARBA00004141"/>
    </source>
</evidence>
<feature type="transmembrane region" description="Helical" evidence="7">
    <location>
        <begin position="20"/>
        <end position="40"/>
    </location>
</feature>
<proteinExistence type="inferred from homology"/>
<evidence type="ECO:0000313" key="11">
    <source>
        <dbReference type="Proteomes" id="UP000199200"/>
    </source>
</evidence>
<evidence type="ECO:0000313" key="10">
    <source>
        <dbReference type="EMBL" id="SEI91426.1"/>
    </source>
</evidence>
<dbReference type="InterPro" id="IPR002524">
    <property type="entry name" value="Cation_efflux"/>
</dbReference>
<feature type="domain" description="Cation efflux protein cytoplasmic" evidence="9">
    <location>
        <begin position="213"/>
        <end position="288"/>
    </location>
</feature>
<dbReference type="InterPro" id="IPR027470">
    <property type="entry name" value="Cation_efflux_CTD"/>
</dbReference>
<feature type="transmembrane region" description="Helical" evidence="7">
    <location>
        <begin position="84"/>
        <end position="109"/>
    </location>
</feature>
<feature type="domain" description="Cation efflux protein transmembrane" evidence="8">
    <location>
        <begin position="17"/>
        <end position="208"/>
    </location>
</feature>
<comment type="subcellular location">
    <subcellularLocation>
        <location evidence="1">Membrane</location>
        <topology evidence="1">Multi-pass membrane protein</topology>
    </subcellularLocation>
</comment>
<dbReference type="AlphaFoldDB" id="A0A1H6UI92"/>
<feature type="transmembrane region" description="Helical" evidence="7">
    <location>
        <begin position="184"/>
        <end position="201"/>
    </location>
</feature>
<dbReference type="Gene3D" id="3.30.70.1350">
    <property type="entry name" value="Cation efflux protein, cytoplasmic domain"/>
    <property type="match status" value="1"/>
</dbReference>
<dbReference type="NCBIfam" id="TIGR01297">
    <property type="entry name" value="CDF"/>
    <property type="match status" value="1"/>
</dbReference>
<dbReference type="PANTHER" id="PTHR43840">
    <property type="entry name" value="MITOCHONDRIAL METAL TRANSPORTER 1-RELATED"/>
    <property type="match status" value="1"/>
</dbReference>
<feature type="transmembrane region" description="Helical" evidence="7">
    <location>
        <begin position="159"/>
        <end position="178"/>
    </location>
</feature>
<protein>
    <submittedName>
        <fullName evidence="10">Cation diffusion facilitator family transporter</fullName>
    </submittedName>
</protein>
<evidence type="ECO:0000256" key="4">
    <source>
        <dbReference type="ARBA" id="ARBA00022692"/>
    </source>
</evidence>
<dbReference type="PANTHER" id="PTHR43840:SF50">
    <property type="entry name" value="MANGANESE EFFLUX SYSTEM PROTEIN MNES"/>
    <property type="match status" value="1"/>
</dbReference>
<evidence type="ECO:0000256" key="3">
    <source>
        <dbReference type="ARBA" id="ARBA00022448"/>
    </source>
</evidence>
<organism evidence="10 11">
    <name type="scientific">Bhargavaea ginsengi</name>
    <dbReference type="NCBI Taxonomy" id="426757"/>
    <lineage>
        <taxon>Bacteria</taxon>
        <taxon>Bacillati</taxon>
        <taxon>Bacillota</taxon>
        <taxon>Bacilli</taxon>
        <taxon>Bacillales</taxon>
        <taxon>Caryophanaceae</taxon>
        <taxon>Bhargavaea</taxon>
    </lineage>
</organism>
<evidence type="ECO:0000256" key="6">
    <source>
        <dbReference type="ARBA" id="ARBA00023136"/>
    </source>
</evidence>